<comment type="caution">
    <text evidence="1">The sequence shown here is derived from an EMBL/GenBank/DDBJ whole genome shotgun (WGS) entry which is preliminary data.</text>
</comment>
<sequence length="60" mass="6606">MPNPLSRAVTALQDAVSGRSRLAKYGDPEAHRHRHHRDVNLANHYIPTAPQVLGNLPTGM</sequence>
<name>A0ABV1U0X0_9ACTN</name>
<reference evidence="1 2" key="1">
    <citation type="submission" date="2024-06" db="EMBL/GenBank/DDBJ databases">
        <title>The Natural Products Discovery Center: Release of the First 8490 Sequenced Strains for Exploring Actinobacteria Biosynthetic Diversity.</title>
        <authorList>
            <person name="Kalkreuter E."/>
            <person name="Kautsar S.A."/>
            <person name="Yang D."/>
            <person name="Bader C.D."/>
            <person name="Teijaro C.N."/>
            <person name="Fluegel L."/>
            <person name="Davis C.M."/>
            <person name="Simpson J.R."/>
            <person name="Lauterbach L."/>
            <person name="Steele A.D."/>
            <person name="Gui C."/>
            <person name="Meng S."/>
            <person name="Li G."/>
            <person name="Viehrig K."/>
            <person name="Ye F."/>
            <person name="Su P."/>
            <person name="Kiefer A.F."/>
            <person name="Nichols A."/>
            <person name="Cepeda A.J."/>
            <person name="Yan W."/>
            <person name="Fan B."/>
            <person name="Jiang Y."/>
            <person name="Adhikari A."/>
            <person name="Zheng C.-J."/>
            <person name="Schuster L."/>
            <person name="Cowan T.M."/>
            <person name="Smanski M.J."/>
            <person name="Chevrette M.G."/>
            <person name="De Carvalho L.P.S."/>
            <person name="Shen B."/>
        </authorList>
    </citation>
    <scope>NUCLEOTIDE SEQUENCE [LARGE SCALE GENOMIC DNA]</scope>
    <source>
        <strain evidence="1 2">NPDC001166</strain>
    </source>
</reference>
<dbReference type="EMBL" id="JBEPAZ010000004">
    <property type="protein sequence ID" value="MER6427381.1"/>
    <property type="molecule type" value="Genomic_DNA"/>
</dbReference>
<organism evidence="1 2">
    <name type="scientific">Streptomyces sp. 900105245</name>
    <dbReference type="NCBI Taxonomy" id="3154379"/>
    <lineage>
        <taxon>Bacteria</taxon>
        <taxon>Bacillati</taxon>
        <taxon>Actinomycetota</taxon>
        <taxon>Actinomycetes</taxon>
        <taxon>Kitasatosporales</taxon>
        <taxon>Streptomycetaceae</taxon>
        <taxon>Streptomyces</taxon>
    </lineage>
</organism>
<keyword evidence="2" id="KW-1185">Reference proteome</keyword>
<evidence type="ECO:0000313" key="1">
    <source>
        <dbReference type="EMBL" id="MER6427381.1"/>
    </source>
</evidence>
<evidence type="ECO:0000313" key="2">
    <source>
        <dbReference type="Proteomes" id="UP001470023"/>
    </source>
</evidence>
<dbReference type="Proteomes" id="UP001470023">
    <property type="component" value="Unassembled WGS sequence"/>
</dbReference>
<gene>
    <name evidence="1" type="ORF">ABT272_06480</name>
</gene>
<protein>
    <submittedName>
        <fullName evidence="1">Uncharacterized protein</fullName>
    </submittedName>
</protein>
<accession>A0ABV1U0X0</accession>
<dbReference type="RefSeq" id="WP_352062973.1">
    <property type="nucleotide sequence ID" value="NZ_JBEPAZ010000004.1"/>
</dbReference>
<proteinExistence type="predicted"/>